<sequence length="182" mass="20042">SSCSCRRSRRRCPPSSAGAGGQLIVTQFQVGAGRDAFMFKGTEPGRVAEIPGDSSKIPKIEVDPNYVPPAPPQSEPDRGYGDARQTPRYPPPDYGINDIPERPPPEEETGDYKEIVAEIRGHSLHIKVPMRSKKPKEDDFVCKKRLVEETEGPVCKFAPPLNLCDCDFPVPPEATPRCGPRM</sequence>
<feature type="region of interest" description="Disordered" evidence="1">
    <location>
        <begin position="1"/>
        <end position="21"/>
    </location>
</feature>
<feature type="non-terminal residue" evidence="2">
    <location>
        <position position="1"/>
    </location>
</feature>
<feature type="region of interest" description="Disordered" evidence="1">
    <location>
        <begin position="43"/>
        <end position="109"/>
    </location>
</feature>
<dbReference type="AlphaFoldDB" id="A0A1B6MDM4"/>
<feature type="compositionally biased region" description="Basic and acidic residues" evidence="1">
    <location>
        <begin position="99"/>
        <end position="109"/>
    </location>
</feature>
<organism evidence="2">
    <name type="scientific">Graphocephala atropunctata</name>
    <dbReference type="NCBI Taxonomy" id="36148"/>
    <lineage>
        <taxon>Eukaryota</taxon>
        <taxon>Metazoa</taxon>
        <taxon>Ecdysozoa</taxon>
        <taxon>Arthropoda</taxon>
        <taxon>Hexapoda</taxon>
        <taxon>Insecta</taxon>
        <taxon>Pterygota</taxon>
        <taxon>Neoptera</taxon>
        <taxon>Paraneoptera</taxon>
        <taxon>Hemiptera</taxon>
        <taxon>Auchenorrhyncha</taxon>
        <taxon>Membracoidea</taxon>
        <taxon>Cicadellidae</taxon>
        <taxon>Cicadellinae</taxon>
        <taxon>Cicadellini</taxon>
        <taxon>Graphocephala</taxon>
    </lineage>
</organism>
<dbReference type="EMBL" id="GEBQ01005988">
    <property type="protein sequence ID" value="JAT33989.1"/>
    <property type="molecule type" value="Transcribed_RNA"/>
</dbReference>
<proteinExistence type="predicted"/>
<feature type="compositionally biased region" description="Basic residues" evidence="1">
    <location>
        <begin position="1"/>
        <end position="12"/>
    </location>
</feature>
<reference evidence="2" key="1">
    <citation type="submission" date="2015-11" db="EMBL/GenBank/DDBJ databases">
        <title>De novo transcriptome assembly of four potential Pierce s Disease insect vectors from Arizona vineyards.</title>
        <authorList>
            <person name="Tassone E.E."/>
        </authorList>
    </citation>
    <scope>NUCLEOTIDE SEQUENCE</scope>
</reference>
<evidence type="ECO:0000256" key="1">
    <source>
        <dbReference type="SAM" id="MobiDB-lite"/>
    </source>
</evidence>
<evidence type="ECO:0000313" key="2">
    <source>
        <dbReference type="EMBL" id="JAT33989.1"/>
    </source>
</evidence>
<protein>
    <submittedName>
        <fullName evidence="2">Uncharacterized protein</fullName>
    </submittedName>
</protein>
<accession>A0A1B6MDM4</accession>
<gene>
    <name evidence="2" type="ORF">g.16948</name>
</gene>
<name>A0A1B6MDM4_9HEMI</name>